<feature type="transmembrane region" description="Helical" evidence="1">
    <location>
        <begin position="27"/>
        <end position="46"/>
    </location>
</feature>
<keyword evidence="1" id="KW-0472">Membrane</keyword>
<feature type="signal peptide" evidence="2">
    <location>
        <begin position="1"/>
        <end position="17"/>
    </location>
</feature>
<accession>A0ABW9QSQ2</accession>
<evidence type="ECO:0000256" key="1">
    <source>
        <dbReference type="SAM" id="Phobius"/>
    </source>
</evidence>
<keyword evidence="2" id="KW-0732">Signal</keyword>
<dbReference type="Proteomes" id="UP000437736">
    <property type="component" value="Unassembled WGS sequence"/>
</dbReference>
<proteinExistence type="predicted"/>
<sequence>MLLALLTAVNLYSPAAANDSHAAEATAIVAAIMIGFVLVVAGMASVGRRPRQRED</sequence>
<dbReference type="EMBL" id="WJHE01000409">
    <property type="protein sequence ID" value="MST32849.1"/>
    <property type="molecule type" value="Genomic_DNA"/>
</dbReference>
<organism evidence="3 4">
    <name type="scientific">Acidiferrimicrobium australe</name>
    <dbReference type="NCBI Taxonomy" id="2664430"/>
    <lineage>
        <taxon>Bacteria</taxon>
        <taxon>Bacillati</taxon>
        <taxon>Actinomycetota</taxon>
        <taxon>Acidimicrobiia</taxon>
        <taxon>Acidimicrobiales</taxon>
        <taxon>Acidimicrobiaceae</taxon>
        <taxon>Acidiferrimicrobium</taxon>
    </lineage>
</organism>
<keyword evidence="4" id="KW-1185">Reference proteome</keyword>
<protein>
    <recommendedName>
        <fullName evidence="5">LPXTG cell wall anchor domain-containing protein</fullName>
    </recommendedName>
</protein>
<feature type="chain" id="PRO_5046678052" description="LPXTG cell wall anchor domain-containing protein" evidence="2">
    <location>
        <begin position="18"/>
        <end position="55"/>
    </location>
</feature>
<reference evidence="3 4" key="1">
    <citation type="submission" date="2019-11" db="EMBL/GenBank/DDBJ databases">
        <title>Acidiferrimicrobium australis gen. nov., sp. nov., an acidophilic and obligately heterotrophic, member of the Actinobacteria that catalyses dissimilatory oxido- reduction of iron isolated from metal-rich acidic water in Chile.</title>
        <authorList>
            <person name="Gonzalez D."/>
            <person name="Huber K."/>
            <person name="Hedrich S."/>
            <person name="Rojas-Villalobos C."/>
            <person name="Quatrini R."/>
            <person name="Dinamarca M.A."/>
            <person name="Schwarz A."/>
            <person name="Canales C."/>
            <person name="Nancucheo I."/>
        </authorList>
    </citation>
    <scope>NUCLEOTIDE SEQUENCE [LARGE SCALE GENOMIC DNA]</scope>
    <source>
        <strain evidence="3 4">USS-CCA1</strain>
    </source>
</reference>
<evidence type="ECO:0000313" key="4">
    <source>
        <dbReference type="Proteomes" id="UP000437736"/>
    </source>
</evidence>
<evidence type="ECO:0008006" key="5">
    <source>
        <dbReference type="Google" id="ProtNLM"/>
    </source>
</evidence>
<name>A0ABW9QSQ2_9ACTN</name>
<comment type="caution">
    <text evidence="3">The sequence shown here is derived from an EMBL/GenBank/DDBJ whole genome shotgun (WGS) entry which is preliminary data.</text>
</comment>
<gene>
    <name evidence="3" type="ORF">GHK86_08970</name>
</gene>
<keyword evidence="1" id="KW-0812">Transmembrane</keyword>
<evidence type="ECO:0000256" key="2">
    <source>
        <dbReference type="SAM" id="SignalP"/>
    </source>
</evidence>
<keyword evidence="1" id="KW-1133">Transmembrane helix</keyword>
<evidence type="ECO:0000313" key="3">
    <source>
        <dbReference type="EMBL" id="MST32849.1"/>
    </source>
</evidence>